<evidence type="ECO:0000313" key="3">
    <source>
        <dbReference type="Proteomes" id="UP001209682"/>
    </source>
</evidence>
<feature type="domain" description="Replication-associated protein G2P N-terminal" evidence="1">
    <location>
        <begin position="8"/>
        <end position="233"/>
    </location>
</feature>
<evidence type="ECO:0000259" key="1">
    <source>
        <dbReference type="Pfam" id="PF05144"/>
    </source>
</evidence>
<dbReference type="InterPro" id="IPR006516">
    <property type="entry name" value="G2P"/>
</dbReference>
<dbReference type="RefSeq" id="WP_265466237.1">
    <property type="nucleotide sequence ID" value="NZ_JAPEQW010000068.1"/>
</dbReference>
<comment type="caution">
    <text evidence="2">The sequence shown here is derived from an EMBL/GenBank/DDBJ whole genome shotgun (WGS) entry which is preliminary data.</text>
</comment>
<dbReference type="InterPro" id="IPR022686">
    <property type="entry name" value="G2P_N"/>
</dbReference>
<evidence type="ECO:0000313" key="2">
    <source>
        <dbReference type="EMBL" id="MCW8041240.1"/>
    </source>
</evidence>
<name>A0ABT3NNW6_9GAMM</name>
<dbReference type="NCBIfam" id="TIGR01629">
    <property type="entry name" value="rep_II_X"/>
    <property type="match status" value="1"/>
</dbReference>
<dbReference type="EMBL" id="JAPEQW010000068">
    <property type="protein sequence ID" value="MCW8041240.1"/>
    <property type="molecule type" value="Genomic_DNA"/>
</dbReference>
<sequence>MKKNKIEIDYIEIVIDINHEPEKVASCYQIISDESYSFDEFEIKYRPKKIISEFDSVIKLQSLSSKDNKSKLKITGNFYKWLYGHNVTGCESLIDLVLLTIDKLKKLELVDPTDEQLETIRLGRFRLFKVDIKRDIIFESKQNAIQYLSTLKALSTYPKQKKTIFENGIYFGFTSERWSMCNYYKGQEIRDKPNRSKTSSELKALADLMIRQEIRIRSKQLRTWDLLFGHQWLDLNYIDKFFSNKLEKIYISKIIFKDAKSNITNKSDRKFYNCLINGDIDSYSKSTISRKRKHFLDSYNIDINNF</sequence>
<dbReference type="Proteomes" id="UP001209682">
    <property type="component" value="Unassembled WGS sequence"/>
</dbReference>
<proteinExistence type="predicted"/>
<dbReference type="Pfam" id="PF05144">
    <property type="entry name" value="Phage_CRI"/>
    <property type="match status" value="1"/>
</dbReference>
<keyword evidence="3" id="KW-1185">Reference proteome</keyword>
<gene>
    <name evidence="2" type="ORF">OKC24_19175</name>
</gene>
<reference evidence="2 3" key="1">
    <citation type="submission" date="2022-11" db="EMBL/GenBank/DDBJ databases">
        <title>Acinetobacter entericus sp. nov., isolated from the gut of the plastic-eating larvae of the Coleoptera insect Zophobas atratus.</title>
        <authorList>
            <person name="Dong X."/>
            <person name="Yang Y."/>
        </authorList>
    </citation>
    <scope>NUCLEOTIDE SEQUENCE [LARGE SCALE GENOMIC DNA]</scope>
    <source>
        <strain evidence="2 3">BIT-DXN8</strain>
    </source>
</reference>
<organism evidence="2 3">
    <name type="scientific">Acinetobacter entericus</name>
    <dbReference type="NCBI Taxonomy" id="2989714"/>
    <lineage>
        <taxon>Bacteria</taxon>
        <taxon>Pseudomonadati</taxon>
        <taxon>Pseudomonadota</taxon>
        <taxon>Gammaproteobacteria</taxon>
        <taxon>Moraxellales</taxon>
        <taxon>Moraxellaceae</taxon>
        <taxon>Acinetobacter</taxon>
    </lineage>
</organism>
<accession>A0ABT3NNW6</accession>
<protein>
    <submittedName>
        <fullName evidence="2">Phage/plasmid replication protein, II/X family</fullName>
    </submittedName>
</protein>